<protein>
    <submittedName>
        <fullName evidence="1">Uncharacterized protein</fullName>
    </submittedName>
</protein>
<dbReference type="AlphaFoldDB" id="A0A4R5DMN9"/>
<sequence length="243" mass="27377">MKNNKILIAIAVILLVSASAGFFFKDSISILFGPKAAVNKALTMFKTQKLEEGSTSVFDYSYVSTALEKYKYYQIDEWKLTSIEKDGKTYVEVDGTTTNAFGAKLQRNPVFVLTKTLGDWRIIDSYGFFVFDGDMDIPGKSDLEKDKLMQDMKEKVKIDKWSWNRTGYGGAVEGKGVVVNESELPISYLKMEVTYSDNAGNVVNTDETYVVSDKLAPGQRKQFTWYTSDCYGCDNAQVKLLFE</sequence>
<dbReference type="InterPro" id="IPR047676">
    <property type="entry name" value="FxLYD_dom"/>
</dbReference>
<dbReference type="RefSeq" id="WP_131958815.1">
    <property type="nucleotide sequence ID" value="NZ_SMFL01000004.1"/>
</dbReference>
<comment type="caution">
    <text evidence="1">The sequence shown here is derived from an EMBL/GenBank/DDBJ whole genome shotgun (WGS) entry which is preliminary data.</text>
</comment>
<evidence type="ECO:0000313" key="1">
    <source>
        <dbReference type="EMBL" id="TDE15552.1"/>
    </source>
</evidence>
<dbReference type="NCBIfam" id="NF038353">
    <property type="entry name" value="FxLYD_dom"/>
    <property type="match status" value="1"/>
</dbReference>
<gene>
    <name evidence="1" type="ORF">E0F88_13695</name>
</gene>
<name>A0A4R5DMN9_9BACT</name>
<proteinExistence type="predicted"/>
<dbReference type="Proteomes" id="UP000294850">
    <property type="component" value="Unassembled WGS sequence"/>
</dbReference>
<organism evidence="1 2">
    <name type="scientific">Dyadobacter psychrotolerans</name>
    <dbReference type="NCBI Taxonomy" id="2541721"/>
    <lineage>
        <taxon>Bacteria</taxon>
        <taxon>Pseudomonadati</taxon>
        <taxon>Bacteroidota</taxon>
        <taxon>Cytophagia</taxon>
        <taxon>Cytophagales</taxon>
        <taxon>Spirosomataceae</taxon>
        <taxon>Dyadobacter</taxon>
    </lineage>
</organism>
<accession>A0A4R5DMN9</accession>
<reference evidence="1 2" key="1">
    <citation type="submission" date="2019-03" db="EMBL/GenBank/DDBJ databases">
        <title>Dyadobacter AR-3-6 sp. nov., isolated from arctic soil.</title>
        <authorList>
            <person name="Chaudhary D.K."/>
        </authorList>
    </citation>
    <scope>NUCLEOTIDE SEQUENCE [LARGE SCALE GENOMIC DNA]</scope>
    <source>
        <strain evidence="1 2">AR-3-6</strain>
    </source>
</reference>
<dbReference type="EMBL" id="SMFL01000004">
    <property type="protein sequence ID" value="TDE15552.1"/>
    <property type="molecule type" value="Genomic_DNA"/>
</dbReference>
<dbReference type="OrthoDB" id="9836555at2"/>
<evidence type="ECO:0000313" key="2">
    <source>
        <dbReference type="Proteomes" id="UP000294850"/>
    </source>
</evidence>
<keyword evidence="2" id="KW-1185">Reference proteome</keyword>